<dbReference type="OrthoDB" id="9146593at2"/>
<reference evidence="1 2" key="1">
    <citation type="submission" date="2018-02" db="EMBL/GenBank/DDBJ databases">
        <title>Comparative genomes isolates from brazilian mangrove.</title>
        <authorList>
            <person name="Araujo J.E."/>
            <person name="Taketani R.G."/>
            <person name="Silva M.C.P."/>
            <person name="Loureco M.V."/>
            <person name="Andreote F.D."/>
        </authorList>
    </citation>
    <scope>NUCLEOTIDE SEQUENCE [LARGE SCALE GENOMIC DNA]</scope>
    <source>
        <strain evidence="1 2">HEX-2 MGV</strain>
    </source>
</reference>
<dbReference type="Proteomes" id="UP000240009">
    <property type="component" value="Unassembled WGS sequence"/>
</dbReference>
<evidence type="ECO:0008006" key="3">
    <source>
        <dbReference type="Google" id="ProtNLM"/>
    </source>
</evidence>
<dbReference type="EMBL" id="PUIA01000085">
    <property type="protein sequence ID" value="PQO25262.1"/>
    <property type="molecule type" value="Genomic_DNA"/>
</dbReference>
<dbReference type="Pfam" id="PF07586">
    <property type="entry name" value="HXXSHH"/>
    <property type="match status" value="1"/>
</dbReference>
<evidence type="ECO:0000313" key="2">
    <source>
        <dbReference type="Proteomes" id="UP000240009"/>
    </source>
</evidence>
<sequence>MANFNSRRWMINRRHVLRGMGASMALPLLQCMDPGRLMADEKVAAEQGQGKPKRAVFIYVPNGVNTLTWQIQKAGADYELSGPMKSLEEHRQQITPISGLYHPNGIGQAHECDKIWLTSAKISQEGGAFRNSVSADQMMADVTSQHTRFPSLELAITGGTLAWSKDGIPLPAERRPKAIFDRLFGVEKGGLEVAKAKLNRRGSVLDAILEDANDFRGKIGTEDRNKLDEYLHAVRDVELRTQRSYDWLEVPKPEVAAETKAKLTRDIPNTEAGDLYRTIYDLMVLALRTDMTRVITCMSGSESNGLAIPEIGVAQSRHELSHHNGDPEQLRRLTETDTFLVQQFSYFLNRLKSYQEDNETLLDRTMVLLGSGMAYGHSHGNANLPMVLAGGASMGFKHGTHVDFNLPTLGQYNMTEAQKHYHVCSRPVDSDAHLSNLLLTMMQRMDVKVDQFGDSHRVMTELLG</sequence>
<dbReference type="AlphaFoldDB" id="A0A2S8EZD3"/>
<proteinExistence type="predicted"/>
<name>A0A2S8EZD3_9BACT</name>
<protein>
    <recommendedName>
        <fullName evidence="3">DUF1552 domain-containing protein</fullName>
    </recommendedName>
</protein>
<comment type="caution">
    <text evidence="1">The sequence shown here is derived from an EMBL/GenBank/DDBJ whole genome shotgun (WGS) entry which is preliminary data.</text>
</comment>
<dbReference type="RefSeq" id="WP_105359300.1">
    <property type="nucleotide sequence ID" value="NZ_PUIA01000085.1"/>
</dbReference>
<gene>
    <name evidence="1" type="ORF">C5Y96_25500</name>
</gene>
<accession>A0A2S8EZD3</accession>
<dbReference type="InterPro" id="IPR011447">
    <property type="entry name" value="DUF1552"/>
</dbReference>
<organism evidence="1 2">
    <name type="scientific">Blastopirellula marina</name>
    <dbReference type="NCBI Taxonomy" id="124"/>
    <lineage>
        <taxon>Bacteria</taxon>
        <taxon>Pseudomonadati</taxon>
        <taxon>Planctomycetota</taxon>
        <taxon>Planctomycetia</taxon>
        <taxon>Pirellulales</taxon>
        <taxon>Pirellulaceae</taxon>
        <taxon>Blastopirellula</taxon>
    </lineage>
</organism>
<evidence type="ECO:0000313" key="1">
    <source>
        <dbReference type="EMBL" id="PQO25262.1"/>
    </source>
</evidence>